<keyword evidence="2" id="KW-1185">Reference proteome</keyword>
<evidence type="ECO:0008006" key="3">
    <source>
        <dbReference type="Google" id="ProtNLM"/>
    </source>
</evidence>
<dbReference type="RefSeq" id="WP_177215325.1">
    <property type="nucleotide sequence ID" value="NZ_FOXA01000046.1"/>
</dbReference>
<evidence type="ECO:0000313" key="2">
    <source>
        <dbReference type="Proteomes" id="UP000199356"/>
    </source>
</evidence>
<sequence>MALPIGLARGVRLTRDVAAGEPLGIDDVDLTDDHVCKLHRSSIGD</sequence>
<protein>
    <recommendedName>
        <fullName evidence="3">AFP-like domain-containing protein</fullName>
    </recommendedName>
</protein>
<evidence type="ECO:0000313" key="1">
    <source>
        <dbReference type="EMBL" id="SFQ19031.1"/>
    </source>
</evidence>
<dbReference type="AlphaFoldDB" id="A0A1I5WH78"/>
<dbReference type="EMBL" id="FOXA01000046">
    <property type="protein sequence ID" value="SFQ19031.1"/>
    <property type="molecule type" value="Genomic_DNA"/>
</dbReference>
<gene>
    <name evidence="1" type="ORF">SAMN04488047_14621</name>
</gene>
<dbReference type="Proteomes" id="UP000199356">
    <property type="component" value="Unassembled WGS sequence"/>
</dbReference>
<proteinExistence type="predicted"/>
<accession>A0A1I5WH78</accession>
<organism evidence="1 2">
    <name type="scientific">Tranquillimonas alkanivorans</name>
    <dbReference type="NCBI Taxonomy" id="441119"/>
    <lineage>
        <taxon>Bacteria</taxon>
        <taxon>Pseudomonadati</taxon>
        <taxon>Pseudomonadota</taxon>
        <taxon>Alphaproteobacteria</taxon>
        <taxon>Rhodobacterales</taxon>
        <taxon>Roseobacteraceae</taxon>
        <taxon>Tranquillimonas</taxon>
    </lineage>
</organism>
<name>A0A1I5WH78_9RHOB</name>
<reference evidence="1 2" key="1">
    <citation type="submission" date="2016-10" db="EMBL/GenBank/DDBJ databases">
        <authorList>
            <person name="de Groot N.N."/>
        </authorList>
    </citation>
    <scope>NUCLEOTIDE SEQUENCE [LARGE SCALE GENOMIC DNA]</scope>
    <source>
        <strain evidence="1 2">DSM 19547</strain>
    </source>
</reference>